<dbReference type="OrthoDB" id="1741334at2759"/>
<reference evidence="10 11" key="1">
    <citation type="submission" date="2019-07" db="EMBL/GenBank/DDBJ databases">
        <title>Rhodotorula toruloides NBRC10032 genome sequencing.</title>
        <authorList>
            <person name="Shida Y."/>
            <person name="Takaku H."/>
            <person name="Ogasawara W."/>
            <person name="Mori K."/>
        </authorList>
    </citation>
    <scope>NUCLEOTIDE SEQUENCE [LARGE SCALE GENOMIC DNA]</scope>
    <source>
        <strain evidence="10 11">NBRC10032</strain>
    </source>
</reference>
<evidence type="ECO:0000256" key="8">
    <source>
        <dbReference type="HAMAP-Rule" id="MF_03039"/>
    </source>
</evidence>
<comment type="subcellular location">
    <subcellularLocation>
        <location evidence="8">Cytoplasm</location>
    </subcellularLocation>
</comment>
<evidence type="ECO:0000256" key="7">
    <source>
        <dbReference type="ARBA" id="ARBA00023014"/>
    </source>
</evidence>
<dbReference type="HAMAP" id="MF_03039">
    <property type="entry name" value="NUBP2"/>
    <property type="match status" value="1"/>
</dbReference>
<dbReference type="InterPro" id="IPR019591">
    <property type="entry name" value="Mrp/NBP35_ATP-bd"/>
</dbReference>
<organism evidence="10 11">
    <name type="scientific">Rhodotorula toruloides</name>
    <name type="common">Yeast</name>
    <name type="synonym">Rhodosporidium toruloides</name>
    <dbReference type="NCBI Taxonomy" id="5286"/>
    <lineage>
        <taxon>Eukaryota</taxon>
        <taxon>Fungi</taxon>
        <taxon>Dikarya</taxon>
        <taxon>Basidiomycota</taxon>
        <taxon>Pucciniomycotina</taxon>
        <taxon>Microbotryomycetes</taxon>
        <taxon>Sporidiobolales</taxon>
        <taxon>Sporidiobolaceae</taxon>
        <taxon>Rhodotorula</taxon>
    </lineage>
</organism>
<dbReference type="PANTHER" id="PTHR23264:SF19">
    <property type="entry name" value="CYTOSOLIC FE-S CLUSTER ASSEMBLY FACTOR NUBP2"/>
    <property type="match status" value="1"/>
</dbReference>
<dbReference type="EMBL" id="BJWK01000028">
    <property type="protein sequence ID" value="GEM12839.1"/>
    <property type="molecule type" value="Genomic_DNA"/>
</dbReference>
<comment type="function">
    <text evidence="8">Component of the cytosolic iron-sulfur (Fe/S) protein assembly (CIA) machinery. Required for maturation of extramitochondrial Fe-S proteins. The NBP35-CFD1 heterotetramer forms a Fe-S scaffold complex, mediating the de novo assembly of an Fe-S cluster and its transfer to target apoproteins.</text>
</comment>
<accession>A0A511KR52</accession>
<evidence type="ECO:0000256" key="2">
    <source>
        <dbReference type="ARBA" id="ARBA00022490"/>
    </source>
</evidence>
<feature type="binding site" evidence="8">
    <location>
        <position position="286"/>
    </location>
    <ligand>
        <name>[4Fe-4S] cluster</name>
        <dbReference type="ChEBI" id="CHEBI:49883"/>
        <note>ligand shared between dimeric partners</note>
    </ligand>
</feature>
<gene>
    <name evidence="10" type="ORF">Rt10032_c28g6856</name>
</gene>
<dbReference type="Pfam" id="PF10609">
    <property type="entry name" value="ParA"/>
    <property type="match status" value="2"/>
</dbReference>
<name>A0A511KR52_RHOTO</name>
<evidence type="ECO:0000256" key="1">
    <source>
        <dbReference type="ARBA" id="ARBA00022485"/>
    </source>
</evidence>
<keyword evidence="5 8" id="KW-0067">ATP-binding</keyword>
<dbReference type="Gene3D" id="3.40.50.300">
    <property type="entry name" value="P-loop containing nucleotide triphosphate hydrolases"/>
    <property type="match status" value="1"/>
</dbReference>
<dbReference type="GO" id="GO:0016226">
    <property type="term" value="P:iron-sulfur cluster assembly"/>
    <property type="evidence" value="ECO:0007669"/>
    <property type="project" value="UniProtKB-UniRule"/>
</dbReference>
<dbReference type="SUPFAM" id="SSF52540">
    <property type="entry name" value="P-loop containing nucleoside triphosphate hydrolases"/>
    <property type="match status" value="1"/>
</dbReference>
<dbReference type="GO" id="GO:0051539">
    <property type="term" value="F:4 iron, 4 sulfur cluster binding"/>
    <property type="evidence" value="ECO:0007669"/>
    <property type="project" value="UniProtKB-UniRule"/>
</dbReference>
<protein>
    <submittedName>
        <fullName evidence="10">Cytosolic Fe-S cluster assembling factor CFD1</fullName>
    </submittedName>
</protein>
<dbReference type="InterPro" id="IPR028600">
    <property type="entry name" value="NUBP2/Cfd1_eukaryotes"/>
</dbReference>
<feature type="binding site" evidence="8">
    <location>
        <begin position="25"/>
        <end position="32"/>
    </location>
    <ligand>
        <name>ATP</name>
        <dbReference type="ChEBI" id="CHEBI:30616"/>
    </ligand>
</feature>
<dbReference type="GO" id="GO:0046872">
    <property type="term" value="F:metal ion binding"/>
    <property type="evidence" value="ECO:0007669"/>
    <property type="project" value="UniProtKB-KW"/>
</dbReference>
<evidence type="ECO:0000256" key="4">
    <source>
        <dbReference type="ARBA" id="ARBA00022741"/>
    </source>
</evidence>
<feature type="compositionally biased region" description="Polar residues" evidence="9">
    <location>
        <begin position="113"/>
        <end position="129"/>
    </location>
</feature>
<keyword evidence="7 8" id="KW-0411">Iron-sulfur</keyword>
<proteinExistence type="inferred from homology"/>
<keyword evidence="4 8" id="KW-0547">Nucleotide-binding</keyword>
<keyword evidence="3 8" id="KW-0479">Metal-binding</keyword>
<feature type="binding site" evidence="8">
    <location>
        <position position="283"/>
    </location>
    <ligand>
        <name>[4Fe-4S] cluster</name>
        <dbReference type="ChEBI" id="CHEBI:49883"/>
        <note>ligand shared between dimeric partners</note>
    </ligand>
</feature>
<dbReference type="GO" id="GO:0140663">
    <property type="term" value="F:ATP-dependent FeS chaperone activity"/>
    <property type="evidence" value="ECO:0007669"/>
    <property type="project" value="InterPro"/>
</dbReference>
<feature type="compositionally biased region" description="Low complexity" evidence="9">
    <location>
        <begin position="130"/>
        <end position="159"/>
    </location>
</feature>
<dbReference type="GO" id="GO:0005524">
    <property type="term" value="F:ATP binding"/>
    <property type="evidence" value="ECO:0007669"/>
    <property type="project" value="UniProtKB-KW"/>
</dbReference>
<evidence type="ECO:0000256" key="3">
    <source>
        <dbReference type="ARBA" id="ARBA00022723"/>
    </source>
</evidence>
<evidence type="ECO:0000313" key="11">
    <source>
        <dbReference type="Proteomes" id="UP000321518"/>
    </source>
</evidence>
<keyword evidence="6 8" id="KW-0408">Iron</keyword>
<dbReference type="InterPro" id="IPR033756">
    <property type="entry name" value="YlxH/NBP35"/>
</dbReference>
<evidence type="ECO:0000313" key="10">
    <source>
        <dbReference type="EMBL" id="GEM12839.1"/>
    </source>
</evidence>
<keyword evidence="1 8" id="KW-0004">4Fe-4S</keyword>
<dbReference type="Proteomes" id="UP000321518">
    <property type="component" value="Unassembled WGS sequence"/>
</dbReference>
<comment type="caution">
    <text evidence="10">The sequence shown here is derived from an EMBL/GenBank/DDBJ whole genome shotgun (WGS) entry which is preliminary data.</text>
</comment>
<dbReference type="InterPro" id="IPR027417">
    <property type="entry name" value="P-loop_NTPase"/>
</dbReference>
<dbReference type="PANTHER" id="PTHR23264">
    <property type="entry name" value="NUCLEOTIDE-BINDING PROTEIN NBP35 YEAST -RELATED"/>
    <property type="match status" value="1"/>
</dbReference>
<dbReference type="HAMAP" id="MF_02040">
    <property type="entry name" value="Mrp_NBP35"/>
    <property type="match status" value="1"/>
</dbReference>
<dbReference type="CDD" id="cd02037">
    <property type="entry name" value="Mrp_NBP35"/>
    <property type="match status" value="1"/>
</dbReference>
<dbReference type="GO" id="GO:0005829">
    <property type="term" value="C:cytosol"/>
    <property type="evidence" value="ECO:0007669"/>
    <property type="project" value="TreeGrafter"/>
</dbReference>
<dbReference type="AlphaFoldDB" id="A0A511KR52"/>
<feature type="region of interest" description="Disordered" evidence="9">
    <location>
        <begin position="99"/>
        <end position="159"/>
    </location>
</feature>
<comment type="similarity">
    <text evidence="8">Belongs to the Mrp/NBP35 ATP-binding proteins family. NUBP2/CFD1 subfamily.</text>
</comment>
<sequence length="494" mass="53058">MATPQEARLVRRLSHINHVLLVLSGKGGVGKSSVAVQLALSLLASDPSLRIGLLDVDLTGPSLPRMLGIDGRDVLASEDGWVPVYVDATMTAVHKASEPAVILPGDEDGTGTNGQDRMSASASPATADQSSAAPPSSFTASPTTSTHPSTPRPRTLSSPGLLACMSIGFLLRSSRDSVVWRGPKKDAMVRQFLGEVAWGELDWLLVDTPPGTSDEHISLLESLRPLLLSPPHPDSPALPTLSAVLVSTPQALSLLDVSKELSFVRRTQLPLLGLVENMSGYVCPHCGDVVGVFGRGGGEDFCRREEEKRERGEVESGCRFLGRVPIDRELVGLLDDVAAHGARVVVAGGGEQGEEEEEQERGQGRKASLVERYQAIPSFAVVRAIADKPLEQVTSNDSVASVELGDYIFCAQHGLERCEACKADFPGCDPEPFRMPIEAEYSMNKDGEPQCKKHKKANCNSCFTFKKQILKLTKEGQKRAKTDARNNPVSNLLV</sequence>
<evidence type="ECO:0000256" key="6">
    <source>
        <dbReference type="ARBA" id="ARBA00023004"/>
    </source>
</evidence>
<evidence type="ECO:0000256" key="5">
    <source>
        <dbReference type="ARBA" id="ARBA00022840"/>
    </source>
</evidence>
<keyword evidence="2 8" id="KW-0963">Cytoplasm</keyword>
<evidence type="ECO:0000256" key="9">
    <source>
        <dbReference type="SAM" id="MobiDB-lite"/>
    </source>
</evidence>